<organism evidence="1 2">
    <name type="scientific">Tsukamurella soli</name>
    <dbReference type="NCBI Taxonomy" id="644556"/>
    <lineage>
        <taxon>Bacteria</taxon>
        <taxon>Bacillati</taxon>
        <taxon>Actinomycetota</taxon>
        <taxon>Actinomycetes</taxon>
        <taxon>Mycobacteriales</taxon>
        <taxon>Tsukamurellaceae</taxon>
        <taxon>Tsukamurella</taxon>
    </lineage>
</organism>
<protein>
    <recommendedName>
        <fullName evidence="3">DUF4304 domain-containing protein</fullName>
    </recommendedName>
</protein>
<name>A0ABP8J6X3_9ACTN</name>
<dbReference type="EMBL" id="BAABFR010000008">
    <property type="protein sequence ID" value="GAA4385965.1"/>
    <property type="molecule type" value="Genomic_DNA"/>
</dbReference>
<reference evidence="2" key="1">
    <citation type="journal article" date="2019" name="Int. J. Syst. Evol. Microbiol.">
        <title>The Global Catalogue of Microorganisms (GCM) 10K type strain sequencing project: providing services to taxonomists for standard genome sequencing and annotation.</title>
        <authorList>
            <consortium name="The Broad Institute Genomics Platform"/>
            <consortium name="The Broad Institute Genome Sequencing Center for Infectious Disease"/>
            <person name="Wu L."/>
            <person name="Ma J."/>
        </authorList>
    </citation>
    <scope>NUCLEOTIDE SEQUENCE [LARGE SCALE GENOMIC DNA]</scope>
    <source>
        <strain evidence="2">JCM 17688</strain>
    </source>
</reference>
<accession>A0ABP8J6X3</accession>
<keyword evidence="2" id="KW-1185">Reference proteome</keyword>
<dbReference type="Proteomes" id="UP001500635">
    <property type="component" value="Unassembled WGS sequence"/>
</dbReference>
<evidence type="ECO:0000313" key="2">
    <source>
        <dbReference type="Proteomes" id="UP001500635"/>
    </source>
</evidence>
<comment type="caution">
    <text evidence="1">The sequence shown here is derived from an EMBL/GenBank/DDBJ whole genome shotgun (WGS) entry which is preliminary data.</text>
</comment>
<evidence type="ECO:0000313" key="1">
    <source>
        <dbReference type="EMBL" id="GAA4385965.1"/>
    </source>
</evidence>
<evidence type="ECO:0008006" key="3">
    <source>
        <dbReference type="Google" id="ProtNLM"/>
    </source>
</evidence>
<proteinExistence type="predicted"/>
<gene>
    <name evidence="1" type="ORF">GCM10023147_08470</name>
</gene>
<sequence>MPHMAYGRDFHLGPLRGLTTAGHRRVLLRLRNGFGVYRLVDRSTALVHGMLADGWELHVPLFHTEDTVIVPRAWGTPSGLHLYNLSDVFATDLAPLAADPVAALRDMVRAVTADDGVERAVYLPHVDAYPEWFHGHQEGIGAPLREAAETLLADDSGPRLVIATTFAAAGPDWAQFDRVLVVGDDEVFDERSGPDPELARARRLRAERERDERRRLFGL</sequence>